<dbReference type="Proteomes" id="UP000254863">
    <property type="component" value="Unassembled WGS sequence"/>
</dbReference>
<dbReference type="AlphaFoldDB" id="A0A7H4N0D9"/>
<evidence type="ECO:0000313" key="2">
    <source>
        <dbReference type="Proteomes" id="UP000254863"/>
    </source>
</evidence>
<dbReference type="EMBL" id="UGMS01000001">
    <property type="protein sequence ID" value="STV72767.1"/>
    <property type="molecule type" value="Genomic_DNA"/>
</dbReference>
<reference evidence="1 2" key="1">
    <citation type="submission" date="2018-06" db="EMBL/GenBank/DDBJ databases">
        <authorList>
            <consortium name="Pathogen Informatics"/>
            <person name="Doyle S."/>
        </authorList>
    </citation>
    <scope>NUCLEOTIDE SEQUENCE [LARGE SCALE GENOMIC DNA]</scope>
    <source>
        <strain evidence="1 2">NCTC11685</strain>
    </source>
</reference>
<name>A0A7H4N0D9_9ENTR</name>
<protein>
    <submittedName>
        <fullName evidence="1">Lipoprotein</fullName>
    </submittedName>
</protein>
<comment type="caution">
    <text evidence="1">The sequence shown here is derived from an EMBL/GenBank/DDBJ whole genome shotgun (WGS) entry which is preliminary data.</text>
</comment>
<sequence length="122" mass="13624">MNWLTVMNFARRRVGWWNRRAVRRCISACFSTEPVITLTTIFISPILNVPPNIARLFRATIGQGYAGGVQGHAGELVDMEGTSGNKYYKYYIPGVGTPFPGSVGSELQHARPGLCHLWRRAN</sequence>
<organism evidence="1 2">
    <name type="scientific">Klebsiella michiganensis</name>
    <dbReference type="NCBI Taxonomy" id="1134687"/>
    <lineage>
        <taxon>Bacteria</taxon>
        <taxon>Pseudomonadati</taxon>
        <taxon>Pseudomonadota</taxon>
        <taxon>Gammaproteobacteria</taxon>
        <taxon>Enterobacterales</taxon>
        <taxon>Enterobacteriaceae</taxon>
        <taxon>Klebsiella/Raoultella group</taxon>
        <taxon>Klebsiella</taxon>
    </lineage>
</organism>
<gene>
    <name evidence="1" type="ORF">NCTC11685_00705</name>
</gene>
<proteinExistence type="predicted"/>
<keyword evidence="1" id="KW-0449">Lipoprotein</keyword>
<evidence type="ECO:0000313" key="1">
    <source>
        <dbReference type="EMBL" id="STV72767.1"/>
    </source>
</evidence>
<accession>A0A7H4N0D9</accession>